<protein>
    <submittedName>
        <fullName evidence="1">Uncharacterized protein</fullName>
    </submittedName>
</protein>
<name>A0A1I1JEP6_9GAMM</name>
<reference evidence="2" key="1">
    <citation type="submission" date="2016-10" db="EMBL/GenBank/DDBJ databases">
        <authorList>
            <person name="Varghese N."/>
            <person name="Submissions S."/>
        </authorList>
    </citation>
    <scope>NUCLEOTIDE SEQUENCE [LARGE SCALE GENOMIC DNA]</scope>
    <source>
        <strain evidence="2">DSM 23439</strain>
    </source>
</reference>
<dbReference type="AlphaFoldDB" id="A0A1I1JEP6"/>
<gene>
    <name evidence="1" type="ORF">SAMN05421848_1487</name>
</gene>
<accession>A0A1I1JEP6</accession>
<evidence type="ECO:0000313" key="2">
    <source>
        <dbReference type="Proteomes" id="UP000199046"/>
    </source>
</evidence>
<organism evidence="1 2">
    <name type="scientific">Kushneria avicenniae</name>
    <dbReference type="NCBI Taxonomy" id="402385"/>
    <lineage>
        <taxon>Bacteria</taxon>
        <taxon>Pseudomonadati</taxon>
        <taxon>Pseudomonadota</taxon>
        <taxon>Gammaproteobacteria</taxon>
        <taxon>Oceanospirillales</taxon>
        <taxon>Halomonadaceae</taxon>
        <taxon>Kushneria</taxon>
    </lineage>
</organism>
<sequence>MQHGSGAVLKDTPAPLNQLRRALLEAHETLGMEGVRVRGADHSLHFELIRGNTIRPLMSVWFNIERHQYTLMSRTTIIGPGAPMSDIRTRLAAYLGHHARQHGWRQASRLDH</sequence>
<dbReference type="EMBL" id="FOLY01000003">
    <property type="protein sequence ID" value="SFC46621.1"/>
    <property type="molecule type" value="Genomic_DNA"/>
</dbReference>
<dbReference type="OrthoDB" id="6183083at2"/>
<keyword evidence="2" id="KW-1185">Reference proteome</keyword>
<dbReference type="Proteomes" id="UP000199046">
    <property type="component" value="Unassembled WGS sequence"/>
</dbReference>
<proteinExistence type="predicted"/>
<dbReference type="RefSeq" id="WP_090132431.1">
    <property type="nucleotide sequence ID" value="NZ_FOLY01000003.1"/>
</dbReference>
<evidence type="ECO:0000313" key="1">
    <source>
        <dbReference type="EMBL" id="SFC46621.1"/>
    </source>
</evidence>